<dbReference type="EMBL" id="CP106793">
    <property type="protein sequence ID" value="UXY24190.1"/>
    <property type="molecule type" value="Genomic_DNA"/>
</dbReference>
<accession>A0ABY6EBY8</accession>
<reference evidence="3" key="1">
    <citation type="submission" date="2022-10" db="EMBL/GenBank/DDBJ databases">
        <authorList>
            <person name="Mo P."/>
        </authorList>
    </citation>
    <scope>NUCLEOTIDE SEQUENCE</scope>
    <source>
        <strain evidence="3">HUAS 13-4</strain>
    </source>
</reference>
<dbReference type="InterPro" id="IPR020904">
    <property type="entry name" value="Sc_DH/Rdtase_CS"/>
</dbReference>
<keyword evidence="2 3" id="KW-0560">Oxidoreductase</keyword>
<dbReference type="GO" id="GO:0047936">
    <property type="term" value="F:glucose 1-dehydrogenase [NAD(P)+] activity"/>
    <property type="evidence" value="ECO:0007669"/>
    <property type="project" value="UniProtKB-EC"/>
</dbReference>
<evidence type="ECO:0000256" key="2">
    <source>
        <dbReference type="ARBA" id="ARBA00023002"/>
    </source>
</evidence>
<gene>
    <name evidence="3" type="ORF">N8I84_40085</name>
</gene>
<protein>
    <submittedName>
        <fullName evidence="3">Glucose 1-dehydrogenase</fullName>
        <ecNumber evidence="3">1.1.1.47</ecNumber>
    </submittedName>
</protein>
<dbReference type="EC" id="1.1.1.47" evidence="3"/>
<dbReference type="RefSeq" id="WP_263234424.1">
    <property type="nucleotide sequence ID" value="NZ_CP106793.1"/>
</dbReference>
<dbReference type="CDD" id="cd05233">
    <property type="entry name" value="SDR_c"/>
    <property type="match status" value="1"/>
</dbReference>
<name>A0ABY6EBY8_9ACTN</name>
<dbReference type="Gene3D" id="3.40.50.720">
    <property type="entry name" value="NAD(P)-binding Rossmann-like Domain"/>
    <property type="match status" value="1"/>
</dbReference>
<dbReference type="PROSITE" id="PS00061">
    <property type="entry name" value="ADH_SHORT"/>
    <property type="match status" value="1"/>
</dbReference>
<dbReference type="PANTHER" id="PTHR43639">
    <property type="entry name" value="OXIDOREDUCTASE, SHORT-CHAIN DEHYDROGENASE/REDUCTASE FAMILY (AFU_ORTHOLOGUE AFUA_5G02870)"/>
    <property type="match status" value="1"/>
</dbReference>
<dbReference type="PRINTS" id="PR00081">
    <property type="entry name" value="GDHRDH"/>
</dbReference>
<comment type="similarity">
    <text evidence="1">Belongs to the short-chain dehydrogenases/reductases (SDR) family.</text>
</comment>
<evidence type="ECO:0000313" key="4">
    <source>
        <dbReference type="Proteomes" id="UP001061298"/>
    </source>
</evidence>
<dbReference type="PRINTS" id="PR00080">
    <property type="entry name" value="SDRFAMILY"/>
</dbReference>
<dbReference type="Proteomes" id="UP001061298">
    <property type="component" value="Chromosome"/>
</dbReference>
<proteinExistence type="inferred from homology"/>
<organism evidence="3 4">
    <name type="scientific">Streptomyces cynarae</name>
    <dbReference type="NCBI Taxonomy" id="2981134"/>
    <lineage>
        <taxon>Bacteria</taxon>
        <taxon>Bacillati</taxon>
        <taxon>Actinomycetota</taxon>
        <taxon>Actinomycetes</taxon>
        <taxon>Kitasatosporales</taxon>
        <taxon>Streptomycetaceae</taxon>
        <taxon>Streptomyces</taxon>
    </lineage>
</organism>
<sequence length="253" mass="26165">MTHVPTPPRVALVTGATSGIGAETARRLHHDGFAVLLTGRSSGRGEALARELGPGAACFVPADLTKDGEPDRLLQYALDRFGTMDAVVNNAAVDHTGELLNVPAAEIRDTFEINTFAAIAVLQAAARTMRHSGGSIINVTSRLATIGVPTMGVYSASKGAIKALTAAAAVELAPYNIRVNAVAPGMTRTPLYEAWLRSHNDPEATARKVADGIPLGRPATPQDVAGAIAFLASPSADYITGITLAVDGGYTAQ</sequence>
<evidence type="ECO:0000313" key="3">
    <source>
        <dbReference type="EMBL" id="UXY24190.1"/>
    </source>
</evidence>
<evidence type="ECO:0000256" key="1">
    <source>
        <dbReference type="ARBA" id="ARBA00006484"/>
    </source>
</evidence>
<dbReference type="PANTHER" id="PTHR43639:SF1">
    <property type="entry name" value="SHORT-CHAIN DEHYDROGENASE_REDUCTASE FAMILY PROTEIN"/>
    <property type="match status" value="1"/>
</dbReference>
<dbReference type="Pfam" id="PF13561">
    <property type="entry name" value="adh_short_C2"/>
    <property type="match status" value="1"/>
</dbReference>
<dbReference type="InterPro" id="IPR036291">
    <property type="entry name" value="NAD(P)-bd_dom_sf"/>
</dbReference>
<dbReference type="NCBIfam" id="NF005559">
    <property type="entry name" value="PRK07231.1"/>
    <property type="match status" value="1"/>
</dbReference>
<dbReference type="InterPro" id="IPR002347">
    <property type="entry name" value="SDR_fam"/>
</dbReference>
<keyword evidence="4" id="KW-1185">Reference proteome</keyword>
<dbReference type="SUPFAM" id="SSF51735">
    <property type="entry name" value="NAD(P)-binding Rossmann-fold domains"/>
    <property type="match status" value="1"/>
</dbReference>